<name>A0A1N6EC17_9BACT</name>
<dbReference type="InterPro" id="IPR012338">
    <property type="entry name" value="Beta-lactam/transpept-like"/>
</dbReference>
<evidence type="ECO:0000259" key="2">
    <source>
        <dbReference type="Pfam" id="PF00144"/>
    </source>
</evidence>
<protein>
    <submittedName>
        <fullName evidence="3">CubicO group peptidase, beta-lactamase class C family</fullName>
    </submittedName>
</protein>
<dbReference type="AlphaFoldDB" id="A0A1N6EC17"/>
<evidence type="ECO:0000256" key="1">
    <source>
        <dbReference type="SAM" id="SignalP"/>
    </source>
</evidence>
<proteinExistence type="predicted"/>
<dbReference type="SUPFAM" id="SSF56601">
    <property type="entry name" value="beta-lactamase/transpeptidase-like"/>
    <property type="match status" value="1"/>
</dbReference>
<dbReference type="Pfam" id="PF00144">
    <property type="entry name" value="Beta-lactamase"/>
    <property type="match status" value="1"/>
</dbReference>
<keyword evidence="4" id="KW-1185">Reference proteome</keyword>
<dbReference type="InterPro" id="IPR050789">
    <property type="entry name" value="Diverse_Enzym_Activities"/>
</dbReference>
<dbReference type="Proteomes" id="UP000185003">
    <property type="component" value="Unassembled WGS sequence"/>
</dbReference>
<keyword evidence="1" id="KW-0732">Signal</keyword>
<feature type="chain" id="PRO_5013020548" evidence="1">
    <location>
        <begin position="23"/>
        <end position="380"/>
    </location>
</feature>
<evidence type="ECO:0000313" key="4">
    <source>
        <dbReference type="Proteomes" id="UP000185003"/>
    </source>
</evidence>
<dbReference type="InterPro" id="IPR001466">
    <property type="entry name" value="Beta-lactam-related"/>
</dbReference>
<feature type="domain" description="Beta-lactamase-related" evidence="2">
    <location>
        <begin position="56"/>
        <end position="346"/>
    </location>
</feature>
<evidence type="ECO:0000313" key="3">
    <source>
        <dbReference type="EMBL" id="SIN80554.1"/>
    </source>
</evidence>
<dbReference type="EMBL" id="FSRA01000001">
    <property type="protein sequence ID" value="SIN80554.1"/>
    <property type="molecule type" value="Genomic_DNA"/>
</dbReference>
<gene>
    <name evidence="3" type="ORF">SAMN04488055_1469</name>
</gene>
<feature type="signal peptide" evidence="1">
    <location>
        <begin position="1"/>
        <end position="22"/>
    </location>
</feature>
<dbReference type="Gene3D" id="3.40.710.10">
    <property type="entry name" value="DD-peptidase/beta-lactamase superfamily"/>
    <property type="match status" value="1"/>
</dbReference>
<dbReference type="PANTHER" id="PTHR43283">
    <property type="entry name" value="BETA-LACTAMASE-RELATED"/>
    <property type="match status" value="1"/>
</dbReference>
<accession>A0A1N6EC17</accession>
<dbReference type="RefSeq" id="WP_074238612.1">
    <property type="nucleotide sequence ID" value="NZ_FSRA01000001.1"/>
</dbReference>
<reference evidence="3 4" key="1">
    <citation type="submission" date="2016-11" db="EMBL/GenBank/DDBJ databases">
        <authorList>
            <person name="Jaros S."/>
            <person name="Januszkiewicz K."/>
            <person name="Wedrychowicz H."/>
        </authorList>
    </citation>
    <scope>NUCLEOTIDE SEQUENCE [LARGE SCALE GENOMIC DNA]</scope>
    <source>
        <strain evidence="3 4">DSM 24787</strain>
    </source>
</reference>
<organism evidence="3 4">
    <name type="scientific">Chitinophaga niabensis</name>
    <dbReference type="NCBI Taxonomy" id="536979"/>
    <lineage>
        <taxon>Bacteria</taxon>
        <taxon>Pseudomonadati</taxon>
        <taxon>Bacteroidota</taxon>
        <taxon>Chitinophagia</taxon>
        <taxon>Chitinophagales</taxon>
        <taxon>Chitinophagaceae</taxon>
        <taxon>Chitinophaga</taxon>
    </lineage>
</organism>
<sequence length="380" mass="42484">MKTLFKKLLFVLIVAIPASSCIKDKAPKPVKVFNAAKFKEELKKNIAKTRPTHPRGYSFVVNQNGRWIDTCSTGIAYMLPGGGTSPMHPDQEVNVASVTKIFTTVAVLQLMKKNNIKLDDPIGQWLPVYFGTVQAVKDITFKQLLTHRSGISEGTGWIDSLKVIAKRGLDNPAKPKDYANMNFAIFRIMIPYMMNKTATLQIEASLVPSQTKLFEEWLSIQYINYMQNNVFSPIGIGSALCSPGVNTAMAFNEGPKITSRVMEDWTQESGGGGYYLSTMEMARVMAYISHTDILLNKEQRDMMDDNFLGWDTEDSWMTINGQSYGKDGALQWGGPGMQTLVVKYPGNIELSLSVTSWPGDDFRNFTKAAADAYNDSWEWE</sequence>
<dbReference type="STRING" id="536979.SAMN04488055_1469"/>
<dbReference type="OrthoDB" id="912546at2"/>